<dbReference type="PROSITE" id="PS51411">
    <property type="entry name" value="PSP1_C"/>
    <property type="match status" value="1"/>
</dbReference>
<evidence type="ECO:0000313" key="3">
    <source>
        <dbReference type="EMBL" id="KAF9977923.1"/>
    </source>
</evidence>
<dbReference type="OrthoDB" id="243127at2759"/>
<feature type="compositionally biased region" description="Low complexity" evidence="1">
    <location>
        <begin position="529"/>
        <end position="538"/>
    </location>
</feature>
<feature type="compositionally biased region" description="Polar residues" evidence="1">
    <location>
        <begin position="127"/>
        <end position="147"/>
    </location>
</feature>
<dbReference type="InterPro" id="IPR007557">
    <property type="entry name" value="PSP1_C"/>
</dbReference>
<dbReference type="InterPro" id="IPR047767">
    <property type="entry name" value="PSP1-like"/>
</dbReference>
<dbReference type="EMBL" id="JAAAHW010004156">
    <property type="protein sequence ID" value="KAF9977923.1"/>
    <property type="molecule type" value="Genomic_DNA"/>
</dbReference>
<feature type="region of interest" description="Disordered" evidence="1">
    <location>
        <begin position="127"/>
        <end position="204"/>
    </location>
</feature>
<gene>
    <name evidence="3" type="ORF">BGZ65_007198</name>
</gene>
<feature type="region of interest" description="Disordered" evidence="1">
    <location>
        <begin position="517"/>
        <end position="538"/>
    </location>
</feature>
<dbReference type="GO" id="GO:0005737">
    <property type="term" value="C:cytoplasm"/>
    <property type="evidence" value="ECO:0007669"/>
    <property type="project" value="TreeGrafter"/>
</dbReference>
<evidence type="ECO:0000313" key="4">
    <source>
        <dbReference type="Proteomes" id="UP000749646"/>
    </source>
</evidence>
<name>A0A9P6M7Q7_9FUNG</name>
<organism evidence="3 4">
    <name type="scientific">Modicella reniformis</name>
    <dbReference type="NCBI Taxonomy" id="1440133"/>
    <lineage>
        <taxon>Eukaryota</taxon>
        <taxon>Fungi</taxon>
        <taxon>Fungi incertae sedis</taxon>
        <taxon>Mucoromycota</taxon>
        <taxon>Mortierellomycotina</taxon>
        <taxon>Mortierellomycetes</taxon>
        <taxon>Mortierellales</taxon>
        <taxon>Mortierellaceae</taxon>
        <taxon>Modicella</taxon>
    </lineage>
</organism>
<dbReference type="Proteomes" id="UP000749646">
    <property type="component" value="Unassembled WGS sequence"/>
</dbReference>
<reference evidence="3" key="1">
    <citation type="journal article" date="2020" name="Fungal Divers.">
        <title>Resolving the Mortierellaceae phylogeny through synthesis of multi-gene phylogenetics and phylogenomics.</title>
        <authorList>
            <person name="Vandepol N."/>
            <person name="Liber J."/>
            <person name="Desiro A."/>
            <person name="Na H."/>
            <person name="Kennedy M."/>
            <person name="Barry K."/>
            <person name="Grigoriev I.V."/>
            <person name="Miller A.N."/>
            <person name="O'Donnell K."/>
            <person name="Stajich J.E."/>
            <person name="Bonito G."/>
        </authorList>
    </citation>
    <scope>NUCLEOTIDE SEQUENCE</scope>
    <source>
        <strain evidence="3">MES-2147</strain>
    </source>
</reference>
<feature type="domain" description="PSP1 C-terminal" evidence="2">
    <location>
        <begin position="423"/>
        <end position="508"/>
    </location>
</feature>
<dbReference type="AlphaFoldDB" id="A0A9P6M7Q7"/>
<protein>
    <recommendedName>
        <fullName evidence="2">PSP1 C-terminal domain-containing protein</fullName>
    </recommendedName>
</protein>
<dbReference type="PANTHER" id="PTHR43830:SF3">
    <property type="entry name" value="PROTEIN PSP1"/>
    <property type="match status" value="1"/>
</dbReference>
<evidence type="ECO:0000259" key="2">
    <source>
        <dbReference type="PROSITE" id="PS51411"/>
    </source>
</evidence>
<accession>A0A9P6M7Q7</accession>
<keyword evidence="4" id="KW-1185">Reference proteome</keyword>
<dbReference type="Pfam" id="PF04468">
    <property type="entry name" value="PSP1"/>
    <property type="match status" value="1"/>
</dbReference>
<dbReference type="NCBIfam" id="NF041131">
    <property type="entry name" value="RicT_YaaT_fam"/>
    <property type="match status" value="1"/>
</dbReference>
<comment type="caution">
    <text evidence="3">The sequence shown here is derived from an EMBL/GenBank/DDBJ whole genome shotgun (WGS) entry which is preliminary data.</text>
</comment>
<proteinExistence type="predicted"/>
<dbReference type="PANTHER" id="PTHR43830">
    <property type="entry name" value="PROTEIN PSP1"/>
    <property type="match status" value="1"/>
</dbReference>
<feature type="non-terminal residue" evidence="3">
    <location>
        <position position="1"/>
    </location>
</feature>
<evidence type="ECO:0000256" key="1">
    <source>
        <dbReference type="SAM" id="MobiDB-lite"/>
    </source>
</evidence>
<sequence length="538" mass="59483">MSSFIWNGGTPQDGNDLTSVTNRSNLAEAIGSSNTRTGRSLSFSGSGFPNTFGLPSAKLGLDQDDEDVLRYRLPLPTMEEEGEDSFEPRFNRTRSFSTSAALGSTVFSSGLSSGSLFTSADSQDPFSLNNGPFNGSESIAGNESQPGLNRRPSGGLLAWPNPVGSDTPLPNHRRSVTSTSGYHPPIWESSGPFQPLTSPVERDRHVDRQRVTRRFSLAPASGFQNYDAFLDDVDAGNSSTTSGFNRNPLDSELVQHAQRRHSVAGLGGSYIRPKTTTFNLTSSLEALQLHDNDQTNNWNLHGELYEEDEYQTQGPNTKELGKGLSLGQLPHCGSLYVVEFKAGRTDLFYVTENSGVPLKIGDLVIVEADRGRDLGKITNDSITPQQIQAMQAQQAEMAALQAQQDGNSSNGSGHRSPKEIHPKRIFRLAQSPEIGQLLSKNQDEMKAMMICQTKVRQKRLPMEVVDAEYQWDRRKLTFYFIAERRIDFRELVRDLFKIYKTRIWMYAVSPSTAQASAVRLQSNSPPPQQIHQHAQHAA</sequence>